<feature type="domain" description="Major facilitator superfamily (MFS) profile" evidence="7">
    <location>
        <begin position="19"/>
        <end position="462"/>
    </location>
</feature>
<dbReference type="InterPro" id="IPR020846">
    <property type="entry name" value="MFS_dom"/>
</dbReference>
<feature type="transmembrane region" description="Helical" evidence="6">
    <location>
        <begin position="438"/>
        <end position="458"/>
    </location>
</feature>
<evidence type="ECO:0000256" key="3">
    <source>
        <dbReference type="ARBA" id="ARBA00022692"/>
    </source>
</evidence>
<evidence type="ECO:0000259" key="7">
    <source>
        <dbReference type="PROSITE" id="PS50850"/>
    </source>
</evidence>
<dbReference type="GO" id="GO:0022857">
    <property type="term" value="F:transmembrane transporter activity"/>
    <property type="evidence" value="ECO:0007669"/>
    <property type="project" value="InterPro"/>
</dbReference>
<dbReference type="PROSITE" id="PS50850">
    <property type="entry name" value="MFS"/>
    <property type="match status" value="1"/>
</dbReference>
<dbReference type="Pfam" id="PF07690">
    <property type="entry name" value="MFS_1"/>
    <property type="match status" value="1"/>
</dbReference>
<evidence type="ECO:0000256" key="2">
    <source>
        <dbReference type="ARBA" id="ARBA00022448"/>
    </source>
</evidence>
<proteinExistence type="predicted"/>
<dbReference type="SUPFAM" id="SSF103473">
    <property type="entry name" value="MFS general substrate transporter"/>
    <property type="match status" value="1"/>
</dbReference>
<feature type="transmembrane region" description="Helical" evidence="6">
    <location>
        <begin position="118"/>
        <end position="139"/>
    </location>
</feature>
<dbReference type="Proteomes" id="UP000823634">
    <property type="component" value="Unassembled WGS sequence"/>
</dbReference>
<keyword evidence="2" id="KW-0813">Transport</keyword>
<feature type="transmembrane region" description="Helical" evidence="6">
    <location>
        <begin position="203"/>
        <end position="226"/>
    </location>
</feature>
<accession>A0A9D9DFV6</accession>
<dbReference type="PANTHER" id="PTHR23528">
    <property type="match status" value="1"/>
</dbReference>
<gene>
    <name evidence="8" type="ORF">IAC61_06155</name>
</gene>
<keyword evidence="5 6" id="KW-0472">Membrane</keyword>
<keyword evidence="3 6" id="KW-0812">Transmembrane</keyword>
<feature type="transmembrane region" description="Helical" evidence="6">
    <location>
        <begin position="371"/>
        <end position="389"/>
    </location>
</feature>
<protein>
    <submittedName>
        <fullName evidence="8">MFS transporter</fullName>
    </submittedName>
</protein>
<organism evidence="8 9">
    <name type="scientific">Candidatus Alloenteromonas pullistercoris</name>
    <dbReference type="NCBI Taxonomy" id="2840785"/>
    <lineage>
        <taxon>Bacteria</taxon>
        <taxon>Bacillati</taxon>
        <taxon>Bacillota</taxon>
        <taxon>Bacillota incertae sedis</taxon>
        <taxon>Candidatus Alloenteromonas</taxon>
    </lineage>
</organism>
<evidence type="ECO:0000256" key="4">
    <source>
        <dbReference type="ARBA" id="ARBA00022989"/>
    </source>
</evidence>
<comment type="caution">
    <text evidence="8">The sequence shown here is derived from an EMBL/GenBank/DDBJ whole genome shotgun (WGS) entry which is preliminary data.</text>
</comment>
<reference evidence="8" key="2">
    <citation type="journal article" date="2021" name="PeerJ">
        <title>Extensive microbial diversity within the chicken gut microbiome revealed by metagenomics and culture.</title>
        <authorList>
            <person name="Gilroy R."/>
            <person name="Ravi A."/>
            <person name="Getino M."/>
            <person name="Pursley I."/>
            <person name="Horton D.L."/>
            <person name="Alikhan N.F."/>
            <person name="Baker D."/>
            <person name="Gharbi K."/>
            <person name="Hall N."/>
            <person name="Watson M."/>
            <person name="Adriaenssens E.M."/>
            <person name="Foster-Nyarko E."/>
            <person name="Jarju S."/>
            <person name="Secka A."/>
            <person name="Antonio M."/>
            <person name="Oren A."/>
            <person name="Chaudhuri R.R."/>
            <person name="La Ragione R."/>
            <person name="Hildebrand F."/>
            <person name="Pallen M.J."/>
        </authorList>
    </citation>
    <scope>NUCLEOTIDE SEQUENCE</scope>
    <source>
        <strain evidence="8">17113</strain>
    </source>
</reference>
<feature type="transmembrane region" description="Helical" evidence="6">
    <location>
        <begin position="338"/>
        <end position="359"/>
    </location>
</feature>
<feature type="transmembrane region" description="Helical" evidence="6">
    <location>
        <begin position="410"/>
        <end position="432"/>
    </location>
</feature>
<dbReference type="PANTHER" id="PTHR23528:SF1">
    <property type="entry name" value="MAJOR FACILITATOR SUPERFAMILY (MFS) PROFILE DOMAIN-CONTAINING PROTEIN"/>
    <property type="match status" value="1"/>
</dbReference>
<reference evidence="8" key="1">
    <citation type="submission" date="2020-10" db="EMBL/GenBank/DDBJ databases">
        <authorList>
            <person name="Gilroy R."/>
        </authorList>
    </citation>
    <scope>NUCLEOTIDE SEQUENCE</scope>
    <source>
        <strain evidence="8">17113</strain>
    </source>
</reference>
<name>A0A9D9DFV6_9FIRM</name>
<evidence type="ECO:0000256" key="5">
    <source>
        <dbReference type="ARBA" id="ARBA00023136"/>
    </source>
</evidence>
<dbReference type="GO" id="GO:0005886">
    <property type="term" value="C:plasma membrane"/>
    <property type="evidence" value="ECO:0007669"/>
    <property type="project" value="UniProtKB-SubCell"/>
</dbReference>
<comment type="subcellular location">
    <subcellularLocation>
        <location evidence="1">Cell membrane</location>
        <topology evidence="1">Multi-pass membrane protein</topology>
    </subcellularLocation>
</comment>
<feature type="transmembrane region" description="Helical" evidence="6">
    <location>
        <begin position="266"/>
        <end position="285"/>
    </location>
</feature>
<keyword evidence="4 6" id="KW-1133">Transmembrane helix</keyword>
<sequence length="478" mass="52518">MENTQSKPPYKLNYKRTFLIGFAFFGILLLWQVYDSYCSPMLTELLQEALGADEAEEVQYLVGMVMALDNLAALVLLPIFGRLSDKTHTKIGKRMPYILIGTLVCAVAFPFIPVAFHYHSLAGLICVMAIVVFFAMMYRNPAVALMPDLTPKPFRSKANGIINIMGYLGGACATFLAMFLVLSDYLGKGGLPIKGAENAFNNIWVIETPFLVASALLIVSCLVLALTVKENKLSRDLAEELAWGERDGETEDKVDDDAPMTKGNKIMLWLILVAEFLWFMADNGINTFLSNYTYYWLQCGTNLSSVVTIVGGVASVLGFLAGGYLASWIGRKWTVMSGLLIVVAGLLLWVICSYSIPVATPEPGTTNPLPVYMYIVWVLKGFGFSLVHVNSYPMVVELCNSKKVGAFTGYYYASSMAAQTITPCLFGLLILIPGLSFSFLPLYALIAVAVAAITFLFVKNAHNRKTKVKKGLEALDQD</sequence>
<dbReference type="InterPro" id="IPR011701">
    <property type="entry name" value="MFS"/>
</dbReference>
<feature type="transmembrane region" description="Helical" evidence="6">
    <location>
        <begin position="17"/>
        <end position="34"/>
    </location>
</feature>
<evidence type="ECO:0000313" key="8">
    <source>
        <dbReference type="EMBL" id="MBO8426872.1"/>
    </source>
</evidence>
<feature type="transmembrane region" description="Helical" evidence="6">
    <location>
        <begin position="305"/>
        <end position="326"/>
    </location>
</feature>
<feature type="transmembrane region" description="Helical" evidence="6">
    <location>
        <begin position="60"/>
        <end position="83"/>
    </location>
</feature>
<evidence type="ECO:0000256" key="6">
    <source>
        <dbReference type="SAM" id="Phobius"/>
    </source>
</evidence>
<feature type="transmembrane region" description="Helical" evidence="6">
    <location>
        <begin position="95"/>
        <end position="112"/>
    </location>
</feature>
<evidence type="ECO:0000313" key="9">
    <source>
        <dbReference type="Proteomes" id="UP000823634"/>
    </source>
</evidence>
<dbReference type="EMBL" id="JADINA010000039">
    <property type="protein sequence ID" value="MBO8426872.1"/>
    <property type="molecule type" value="Genomic_DNA"/>
</dbReference>
<dbReference type="Gene3D" id="1.20.1250.20">
    <property type="entry name" value="MFS general substrate transporter like domains"/>
    <property type="match status" value="2"/>
</dbReference>
<dbReference type="InterPro" id="IPR036259">
    <property type="entry name" value="MFS_trans_sf"/>
</dbReference>
<feature type="transmembrane region" description="Helical" evidence="6">
    <location>
        <begin position="160"/>
        <end position="183"/>
    </location>
</feature>
<dbReference type="AlphaFoldDB" id="A0A9D9DFV6"/>
<evidence type="ECO:0000256" key="1">
    <source>
        <dbReference type="ARBA" id="ARBA00004651"/>
    </source>
</evidence>